<proteinExistence type="inferred from homology"/>
<keyword evidence="3 7" id="KW-0812">Transmembrane</keyword>
<feature type="transmembrane region" description="Helical" evidence="7">
    <location>
        <begin position="377"/>
        <end position="395"/>
    </location>
</feature>
<evidence type="ECO:0000256" key="6">
    <source>
        <dbReference type="SAM" id="MobiDB-lite"/>
    </source>
</evidence>
<evidence type="ECO:0000256" key="7">
    <source>
        <dbReference type="SAM" id="Phobius"/>
    </source>
</evidence>
<evidence type="ECO:0000256" key="2">
    <source>
        <dbReference type="ARBA" id="ARBA00008803"/>
    </source>
</evidence>
<dbReference type="PANTHER" id="PTHR13317:SF4">
    <property type="entry name" value="TRANSMEMBRANE ANTERIOR POSTERIOR TRANSFORMATION PROTEIN 1 HOMOLOG"/>
    <property type="match status" value="1"/>
</dbReference>
<feature type="transmembrane region" description="Helical" evidence="7">
    <location>
        <begin position="284"/>
        <end position="306"/>
    </location>
</feature>
<evidence type="ECO:0000256" key="1">
    <source>
        <dbReference type="ARBA" id="ARBA00004141"/>
    </source>
</evidence>
<dbReference type="InterPro" id="IPR008010">
    <property type="entry name" value="Tatp1"/>
</dbReference>
<name>A0ABM2ZCK3_GOSHI</name>
<feature type="transmembrane region" description="Helical" evidence="7">
    <location>
        <begin position="526"/>
        <end position="548"/>
    </location>
</feature>
<keyword evidence="5 7" id="KW-0472">Membrane</keyword>
<gene>
    <name evidence="9" type="primary">LOC107913511</name>
</gene>
<sequence length="604" mass="68529">MAREMEHHRAHYLERFLSDDCIATMALRSSDPTGLQSGVAKPSRNSRKKKKQKKRKEAIDDFPVIPEDPVAEQCGNDSSGTVVESTSENYGIRDNGNVNKISCVGSGSVVVVEESVCQNVCGFGELRQRNVIGGGEEMAAVASRAEEDRAEMNGSKEPLPPAQPEPVVNGNVANKLDTAESLDWKRLMSEDPNYLYAVHKSPAKYFLDEMYSGNSLRRTTTLGSEKERERVYDTIFRLPWRCEVLIDVGFFVCFDAFLSLLTIMPTRILIKLWRFLTARQFKRLSAAELCDFGCFLVLACGVILLGQTDISLIYHMIRGQGTIKLYMVYNVLEIIDKLCQSFGGDVFETLFNSAEGLATCSQENMRFWIRRFVSDQALAMAFSILHSFILLAQAITLSTCIVAHNNALFALLVSNNFAEIKSNVFKRFSKDNIHNLAYADSVERFHISAFLLFVLAQNILEAQGPWFESFLFNAFVVFFCEMLIDIIKHSFLAKFNGIKPIEYSEFLEDLCKQTLNMQTEDSKKNLTFVPLAPACVVIRVLTPVYAAHLPYSPLLWRLFWILFLISVTYVMLTSLKVMIGMGLQKHATWYVNRCRKRKHHLHFD</sequence>
<organism evidence="8 9">
    <name type="scientific">Gossypium hirsutum</name>
    <name type="common">Upland cotton</name>
    <name type="synonym">Gossypium mexicanum</name>
    <dbReference type="NCBI Taxonomy" id="3635"/>
    <lineage>
        <taxon>Eukaryota</taxon>
        <taxon>Viridiplantae</taxon>
        <taxon>Streptophyta</taxon>
        <taxon>Embryophyta</taxon>
        <taxon>Tracheophyta</taxon>
        <taxon>Spermatophyta</taxon>
        <taxon>Magnoliopsida</taxon>
        <taxon>eudicotyledons</taxon>
        <taxon>Gunneridae</taxon>
        <taxon>Pentapetalae</taxon>
        <taxon>rosids</taxon>
        <taxon>malvids</taxon>
        <taxon>Malvales</taxon>
        <taxon>Malvaceae</taxon>
        <taxon>Malvoideae</taxon>
        <taxon>Gossypium</taxon>
    </lineage>
</organism>
<feature type="region of interest" description="Disordered" evidence="6">
    <location>
        <begin position="30"/>
        <end position="61"/>
    </location>
</feature>
<comment type="subcellular location">
    <subcellularLocation>
        <location evidence="1">Membrane</location>
        <topology evidence="1">Multi-pass membrane protein</topology>
    </subcellularLocation>
</comment>
<dbReference type="RefSeq" id="XP_040940417.1">
    <property type="nucleotide sequence ID" value="XM_041084483.1"/>
</dbReference>
<protein>
    <submittedName>
        <fullName evidence="9">Protein POLLEN DEFECTIVE IN GUIDANCE 1 isoform X3</fullName>
    </submittedName>
</protein>
<keyword evidence="4 7" id="KW-1133">Transmembrane helix</keyword>
<comment type="similarity">
    <text evidence="2">Belongs to the TAPT1 family.</text>
</comment>
<dbReference type="GeneID" id="107913511"/>
<evidence type="ECO:0000256" key="5">
    <source>
        <dbReference type="ARBA" id="ARBA00023136"/>
    </source>
</evidence>
<dbReference type="Pfam" id="PF05346">
    <property type="entry name" value="DUF747"/>
    <property type="match status" value="1"/>
</dbReference>
<accession>A0ABM2ZCK3</accession>
<feature type="region of interest" description="Disordered" evidence="6">
    <location>
        <begin position="147"/>
        <end position="170"/>
    </location>
</feature>
<reference evidence="9" key="2">
    <citation type="submission" date="2025-08" db="UniProtKB">
        <authorList>
            <consortium name="RefSeq"/>
        </authorList>
    </citation>
    <scope>IDENTIFICATION</scope>
</reference>
<feature type="transmembrane region" description="Helical" evidence="7">
    <location>
        <begin position="244"/>
        <end position="264"/>
    </location>
</feature>
<evidence type="ECO:0000256" key="4">
    <source>
        <dbReference type="ARBA" id="ARBA00022989"/>
    </source>
</evidence>
<evidence type="ECO:0000313" key="8">
    <source>
        <dbReference type="Proteomes" id="UP000818029"/>
    </source>
</evidence>
<dbReference type="Proteomes" id="UP000818029">
    <property type="component" value="Chromosome A13"/>
</dbReference>
<feature type="compositionally biased region" description="Basic residues" evidence="6">
    <location>
        <begin position="44"/>
        <end position="56"/>
    </location>
</feature>
<keyword evidence="8" id="KW-1185">Reference proteome</keyword>
<dbReference type="PANTHER" id="PTHR13317">
    <property type="entry name" value="TRANSMEMBRANE ANTERIOR POSTERIOR TRANSFORMATION PROTEIN 1 HOMOLOG"/>
    <property type="match status" value="1"/>
</dbReference>
<evidence type="ECO:0000313" key="9">
    <source>
        <dbReference type="RefSeq" id="XP_040940417.1"/>
    </source>
</evidence>
<reference evidence="8" key="1">
    <citation type="journal article" date="2020" name="Nat. Genet.">
        <title>Genomic diversifications of five Gossypium allopolyploid species and their impact on cotton improvement.</title>
        <authorList>
            <person name="Chen Z.J."/>
            <person name="Sreedasyam A."/>
            <person name="Ando A."/>
            <person name="Song Q."/>
            <person name="De Santiago L.M."/>
            <person name="Hulse-Kemp A.M."/>
            <person name="Ding M."/>
            <person name="Ye W."/>
            <person name="Kirkbride R.C."/>
            <person name="Jenkins J."/>
            <person name="Plott C."/>
            <person name="Lovell J."/>
            <person name="Lin Y.M."/>
            <person name="Vaughn R."/>
            <person name="Liu B."/>
            <person name="Simpson S."/>
            <person name="Scheffler B.E."/>
            <person name="Wen L."/>
            <person name="Saski C.A."/>
            <person name="Grover C.E."/>
            <person name="Hu G."/>
            <person name="Conover J.L."/>
            <person name="Carlson J.W."/>
            <person name="Shu S."/>
            <person name="Boston L.B."/>
            <person name="Williams M."/>
            <person name="Peterson D.G."/>
            <person name="McGee K."/>
            <person name="Jones D.C."/>
            <person name="Wendel J.F."/>
            <person name="Stelly D.M."/>
            <person name="Grimwood J."/>
            <person name="Schmutz J."/>
        </authorList>
    </citation>
    <scope>NUCLEOTIDE SEQUENCE [LARGE SCALE GENOMIC DNA]</scope>
    <source>
        <strain evidence="8">cv. TM-1</strain>
    </source>
</reference>
<feature type="transmembrane region" description="Helical" evidence="7">
    <location>
        <begin position="554"/>
        <end position="575"/>
    </location>
</feature>
<evidence type="ECO:0000256" key="3">
    <source>
        <dbReference type="ARBA" id="ARBA00022692"/>
    </source>
</evidence>